<evidence type="ECO:0000256" key="17">
    <source>
        <dbReference type="SAM" id="MobiDB-lite"/>
    </source>
</evidence>
<dbReference type="PROSITE" id="PS00238">
    <property type="entry name" value="OPSIN"/>
    <property type="match status" value="1"/>
</dbReference>
<keyword evidence="11" id="KW-1015">Disulfide bond</keyword>
<dbReference type="PRINTS" id="PR00577">
    <property type="entry name" value="OPSINRH3RH4"/>
</dbReference>
<proteinExistence type="evidence at transcript level"/>
<dbReference type="InterPro" id="IPR001760">
    <property type="entry name" value="Opsin"/>
</dbReference>
<feature type="transmembrane region" description="Helical" evidence="16">
    <location>
        <begin position="56"/>
        <end position="80"/>
    </location>
</feature>
<organism evidence="19">
    <name type="scientific">Ceratitis capitata</name>
    <name type="common">Mediterranean fruit fly</name>
    <name type="synonym">Tephritis capitata</name>
    <dbReference type="NCBI Taxonomy" id="7213"/>
    <lineage>
        <taxon>Eukaryota</taxon>
        <taxon>Metazoa</taxon>
        <taxon>Ecdysozoa</taxon>
        <taxon>Arthropoda</taxon>
        <taxon>Hexapoda</taxon>
        <taxon>Insecta</taxon>
        <taxon>Pterygota</taxon>
        <taxon>Neoptera</taxon>
        <taxon>Endopterygota</taxon>
        <taxon>Diptera</taxon>
        <taxon>Brachycera</taxon>
        <taxon>Muscomorpha</taxon>
        <taxon>Tephritoidea</taxon>
        <taxon>Tephritidae</taxon>
        <taxon>Ceratitis</taxon>
        <taxon>Ceratitis</taxon>
    </lineage>
</organism>
<comment type="subcellular location">
    <subcellularLocation>
        <location evidence="2 16">Membrane</location>
        <topology evidence="2 16">Multi-pass membrane protein</topology>
    </subcellularLocation>
</comment>
<keyword evidence="3 16" id="KW-0600">Photoreceptor protein</keyword>
<feature type="domain" description="G-protein coupled receptors family 1 profile" evidence="18">
    <location>
        <begin position="72"/>
        <end position="335"/>
    </location>
</feature>
<dbReference type="EMBL" id="GAMC01002341">
    <property type="protein sequence ID" value="JAC04215.1"/>
    <property type="molecule type" value="mRNA"/>
</dbReference>
<evidence type="ECO:0000256" key="16">
    <source>
        <dbReference type="RuleBase" id="RU004951"/>
    </source>
</evidence>
<evidence type="ECO:0000256" key="1">
    <source>
        <dbReference type="ARBA" id="ARBA00002881"/>
    </source>
</evidence>
<dbReference type="Gene3D" id="1.20.1070.10">
    <property type="entry name" value="Rhodopsin 7-helix transmembrane proteins"/>
    <property type="match status" value="1"/>
</dbReference>
<evidence type="ECO:0000256" key="4">
    <source>
        <dbReference type="ARBA" id="ARBA00022606"/>
    </source>
</evidence>
<feature type="transmembrane region" description="Helical" evidence="16">
    <location>
        <begin position="92"/>
        <end position="116"/>
    </location>
</feature>
<dbReference type="SUPFAM" id="SSF81321">
    <property type="entry name" value="Family A G protein-coupled receptor-like"/>
    <property type="match status" value="1"/>
</dbReference>
<dbReference type="PROSITE" id="PS00237">
    <property type="entry name" value="G_PROTEIN_RECEP_F1_1"/>
    <property type="match status" value="1"/>
</dbReference>
<feature type="transmembrane region" description="Helical" evidence="16">
    <location>
        <begin position="128"/>
        <end position="150"/>
    </location>
</feature>
<dbReference type="FunFam" id="1.20.1070.10:FF:000044">
    <property type="entry name" value="Opsin, ultraviolet-sensitive"/>
    <property type="match status" value="1"/>
</dbReference>
<reference evidence="19" key="2">
    <citation type="journal article" date="2014" name="BMC Genomics">
        <title>A genomic perspective to assessing quality of mass-reared SIT flies used in Mediterranean fruit fly (Ceratitis capitata) eradication in California.</title>
        <authorList>
            <person name="Calla B."/>
            <person name="Hall B."/>
            <person name="Hou S."/>
            <person name="Geib S.M."/>
        </authorList>
    </citation>
    <scope>NUCLEOTIDE SEQUENCE</scope>
</reference>
<keyword evidence="9 16" id="KW-0297">G-protein coupled receptor</keyword>
<gene>
    <name evidence="19" type="primary">OPS4</name>
</gene>
<dbReference type="GeneID" id="101450417"/>
<keyword evidence="10 16" id="KW-0472">Membrane</keyword>
<evidence type="ECO:0000256" key="14">
    <source>
        <dbReference type="ARBA" id="ARBA00023224"/>
    </source>
</evidence>
<evidence type="ECO:0000313" key="19">
    <source>
        <dbReference type="EMBL" id="JAC04215.1"/>
    </source>
</evidence>
<evidence type="ECO:0000256" key="15">
    <source>
        <dbReference type="ARBA" id="ARBA00023305"/>
    </source>
</evidence>
<dbReference type="GO" id="GO:0008020">
    <property type="term" value="F:G protein-coupled photoreceptor activity"/>
    <property type="evidence" value="ECO:0007669"/>
    <property type="project" value="UniProtKB-ARBA"/>
</dbReference>
<dbReference type="PRINTS" id="PR00238">
    <property type="entry name" value="OPSIN"/>
</dbReference>
<evidence type="ECO:0000256" key="3">
    <source>
        <dbReference type="ARBA" id="ARBA00022543"/>
    </source>
</evidence>
<keyword evidence="6 16" id="KW-0681">Retinal protein</keyword>
<evidence type="ECO:0000256" key="7">
    <source>
        <dbReference type="ARBA" id="ARBA00022989"/>
    </source>
</evidence>
<dbReference type="InterPro" id="IPR050125">
    <property type="entry name" value="GPCR_opsins"/>
</dbReference>
<keyword evidence="5 16" id="KW-0812">Transmembrane</keyword>
<comment type="function">
    <text evidence="1">Visual pigments are the light-absorbing molecules that mediate vision. They consist of an apoprotein, opsin, covalently linked to cis-retinal.</text>
</comment>
<name>W8CD94_CERCA</name>
<dbReference type="PRINTS" id="PR00237">
    <property type="entry name" value="GPCRRHODOPSN"/>
</dbReference>
<dbReference type="PROSITE" id="PS50262">
    <property type="entry name" value="G_PROTEIN_RECEP_F1_2"/>
    <property type="match status" value="1"/>
</dbReference>
<feature type="region of interest" description="Disordered" evidence="17">
    <location>
        <begin position="359"/>
        <end position="378"/>
    </location>
</feature>
<feature type="transmembrane region" description="Helical" evidence="16">
    <location>
        <begin position="170"/>
        <end position="192"/>
    </location>
</feature>
<feature type="transmembrane region" description="Helical" evidence="16">
    <location>
        <begin position="282"/>
        <end position="306"/>
    </location>
</feature>
<evidence type="ECO:0000256" key="9">
    <source>
        <dbReference type="ARBA" id="ARBA00023040"/>
    </source>
</evidence>
<dbReference type="AlphaFoldDB" id="W8CD94"/>
<dbReference type="PANTHER" id="PTHR24240">
    <property type="entry name" value="OPSIN"/>
    <property type="match status" value="1"/>
</dbReference>
<evidence type="ECO:0000256" key="6">
    <source>
        <dbReference type="ARBA" id="ARBA00022925"/>
    </source>
</evidence>
<feature type="compositionally biased region" description="Low complexity" evidence="17">
    <location>
        <begin position="361"/>
        <end position="378"/>
    </location>
</feature>
<dbReference type="GO" id="GO:0016020">
    <property type="term" value="C:membrane"/>
    <property type="evidence" value="ECO:0007669"/>
    <property type="project" value="UniProtKB-SubCell"/>
</dbReference>
<feature type="transmembrane region" description="Helical" evidence="16">
    <location>
        <begin position="217"/>
        <end position="238"/>
    </location>
</feature>
<dbReference type="OrthoDB" id="2105199at2759"/>
<dbReference type="CDD" id="cd15079">
    <property type="entry name" value="7tmA_photoreceptors_insect"/>
    <property type="match status" value="1"/>
</dbReference>
<dbReference type="GO" id="GO:0007601">
    <property type="term" value="P:visual perception"/>
    <property type="evidence" value="ECO:0007669"/>
    <property type="project" value="UniProtKB-KW"/>
</dbReference>
<keyword evidence="7 16" id="KW-1133">Transmembrane helix</keyword>
<sequence length="378" mass="42635">MTILPCCNASLEPVLRPQSRVSNELQFLGWNVPPDQIQYIPEHWLTQLEPPASMHYMLAILYTFLFFASTIGNGLVLWVFMSAKSLRTPSNIFVLNLAFLDFIMCAKAPIFIYNSFHRGFALGNTWCQIFAAIGSYSGIGAGMLNAAIGYDRYNVITKPMNRSMTMTKSIIMNLLIWLYCTPWVIMPLTGFWDRFVPEGYLTSCTFDYLTDNFDTRLFVGTIFFCSFVCPTSMIVYYYSQIVGHVFSHEKALREQAKKMNVESLRSNVDKSKETAEIRIAKAAITICFLFFVSWTPYGVMSLIGAFGDKSLLTPGVTMIPACTCKMVACVDPFVYAISHPRYRAELQKRCPWLAIKEKSTEASTAGSTTTEQQQTTAA</sequence>
<evidence type="ECO:0000256" key="10">
    <source>
        <dbReference type="ARBA" id="ARBA00023136"/>
    </source>
</evidence>
<evidence type="ECO:0000256" key="11">
    <source>
        <dbReference type="ARBA" id="ARBA00023157"/>
    </source>
</evidence>
<evidence type="ECO:0000256" key="8">
    <source>
        <dbReference type="ARBA" id="ARBA00022991"/>
    </source>
</evidence>
<keyword evidence="12 16" id="KW-0675">Receptor</keyword>
<dbReference type="InterPro" id="IPR017452">
    <property type="entry name" value="GPCR_Rhodpsn_7TM"/>
</dbReference>
<keyword evidence="13" id="KW-0325">Glycoprotein</keyword>
<evidence type="ECO:0000256" key="2">
    <source>
        <dbReference type="ARBA" id="ARBA00004141"/>
    </source>
</evidence>
<keyword evidence="8 16" id="KW-0157">Chromophore</keyword>
<reference evidence="19" key="1">
    <citation type="submission" date="2013-07" db="EMBL/GenBank/DDBJ databases">
        <authorList>
            <person name="Geib S."/>
        </authorList>
    </citation>
    <scope>NUCLEOTIDE SEQUENCE</scope>
</reference>
<protein>
    <submittedName>
        <fullName evidence="19">Opsin Rh4</fullName>
    </submittedName>
</protein>
<dbReference type="GO" id="GO:0007602">
    <property type="term" value="P:phototransduction"/>
    <property type="evidence" value="ECO:0007669"/>
    <property type="project" value="UniProtKB-KW"/>
</dbReference>
<evidence type="ECO:0000256" key="13">
    <source>
        <dbReference type="ARBA" id="ARBA00023180"/>
    </source>
</evidence>
<feature type="transmembrane region" description="Helical" evidence="16">
    <location>
        <begin position="318"/>
        <end position="338"/>
    </location>
</feature>
<keyword evidence="14 16" id="KW-0807">Transducer</keyword>
<evidence type="ECO:0000256" key="12">
    <source>
        <dbReference type="ARBA" id="ARBA00023170"/>
    </source>
</evidence>
<dbReference type="InterPro" id="IPR027430">
    <property type="entry name" value="Retinal_BS"/>
</dbReference>
<dbReference type="Pfam" id="PF00001">
    <property type="entry name" value="7tm_1"/>
    <property type="match status" value="1"/>
</dbReference>
<keyword evidence="15" id="KW-0844">Vision</keyword>
<evidence type="ECO:0000259" key="18">
    <source>
        <dbReference type="PROSITE" id="PS50262"/>
    </source>
</evidence>
<dbReference type="InterPro" id="IPR000276">
    <property type="entry name" value="GPCR_Rhodpsn"/>
</dbReference>
<comment type="similarity">
    <text evidence="16">Belongs to the G-protein coupled receptor 1 family. Opsin subfamily.</text>
</comment>
<evidence type="ECO:0000256" key="5">
    <source>
        <dbReference type="ARBA" id="ARBA00022692"/>
    </source>
</evidence>
<keyword evidence="4 16" id="KW-0716">Sensory transduction</keyword>
<accession>W8CD94</accession>